<evidence type="ECO:0000256" key="5">
    <source>
        <dbReference type="ARBA" id="ARBA00023136"/>
    </source>
</evidence>
<protein>
    <submittedName>
        <fullName evidence="7">Uncharacterized protein</fullName>
    </submittedName>
</protein>
<dbReference type="EnsemblPlants" id="AUR62004678-RA">
    <property type="protein sequence ID" value="AUR62004678-RA:cds"/>
    <property type="gene ID" value="AUR62004678"/>
</dbReference>
<feature type="transmembrane region" description="Helical" evidence="6">
    <location>
        <begin position="75"/>
        <end position="93"/>
    </location>
</feature>
<evidence type="ECO:0000313" key="8">
    <source>
        <dbReference type="Proteomes" id="UP000596660"/>
    </source>
</evidence>
<organism evidence="7 8">
    <name type="scientific">Chenopodium quinoa</name>
    <name type="common">Quinoa</name>
    <dbReference type="NCBI Taxonomy" id="63459"/>
    <lineage>
        <taxon>Eukaryota</taxon>
        <taxon>Viridiplantae</taxon>
        <taxon>Streptophyta</taxon>
        <taxon>Embryophyta</taxon>
        <taxon>Tracheophyta</taxon>
        <taxon>Spermatophyta</taxon>
        <taxon>Magnoliopsida</taxon>
        <taxon>eudicotyledons</taxon>
        <taxon>Gunneridae</taxon>
        <taxon>Pentapetalae</taxon>
        <taxon>Caryophyllales</taxon>
        <taxon>Chenopodiaceae</taxon>
        <taxon>Chenopodioideae</taxon>
        <taxon>Atripliceae</taxon>
        <taxon>Chenopodium</taxon>
    </lineage>
</organism>
<evidence type="ECO:0000313" key="7">
    <source>
        <dbReference type="EnsemblPlants" id="AUR62004678-RA:cds"/>
    </source>
</evidence>
<sequence>MDESINAALLAADESDNSNNLDDGIDERHCMYILNAILSGTARLNVLLPSITILAYTIFTPLLTNDGKCSTLDRWLMGSFWALCSVSCIFFSITDSFRAANGRLYYGVATIRGIWTFNGGRKSPLIPSDYKLRRSDLFHTLLSVIAFLTFAALHNDAQQCYYPAIPRKVTNTVPLVVGFVVSVLFVLFPSKRRGICHPFLLQKHPLYLQP</sequence>
<feature type="transmembrane region" description="Helical" evidence="6">
    <location>
        <begin position="173"/>
        <end position="190"/>
    </location>
</feature>
<dbReference type="PANTHER" id="PTHR31621:SF37">
    <property type="entry name" value="OS01G0882400 PROTEIN"/>
    <property type="match status" value="1"/>
</dbReference>
<keyword evidence="8" id="KW-1185">Reference proteome</keyword>
<dbReference type="Gramene" id="AUR62004678-RA">
    <property type="protein sequence ID" value="AUR62004678-RA:cds"/>
    <property type="gene ID" value="AUR62004678"/>
</dbReference>
<dbReference type="AlphaFoldDB" id="A0A803L068"/>
<keyword evidence="4 6" id="KW-1133">Transmembrane helix</keyword>
<evidence type="ECO:0000256" key="4">
    <source>
        <dbReference type="ARBA" id="ARBA00022989"/>
    </source>
</evidence>
<keyword evidence="3 6" id="KW-0812">Transmembrane</keyword>
<dbReference type="GO" id="GO:0016020">
    <property type="term" value="C:membrane"/>
    <property type="evidence" value="ECO:0007669"/>
    <property type="project" value="UniProtKB-SubCell"/>
</dbReference>
<evidence type="ECO:0000256" key="6">
    <source>
        <dbReference type="SAM" id="Phobius"/>
    </source>
</evidence>
<comment type="similarity">
    <text evidence="2">Belongs to the plant DMP1 protein family.</text>
</comment>
<dbReference type="OMA" id="NDVLECY"/>
<dbReference type="GO" id="GO:0010256">
    <property type="term" value="P:endomembrane system organization"/>
    <property type="evidence" value="ECO:0007669"/>
    <property type="project" value="TreeGrafter"/>
</dbReference>
<evidence type="ECO:0000256" key="2">
    <source>
        <dbReference type="ARBA" id="ARBA00008707"/>
    </source>
</evidence>
<comment type="subcellular location">
    <subcellularLocation>
        <location evidence="1">Membrane</location>
        <topology evidence="1">Multi-pass membrane protein</topology>
    </subcellularLocation>
</comment>
<keyword evidence="5 6" id="KW-0472">Membrane</keyword>
<dbReference type="GO" id="GO:0005737">
    <property type="term" value="C:cytoplasm"/>
    <property type="evidence" value="ECO:0007669"/>
    <property type="project" value="UniProtKB-ARBA"/>
</dbReference>
<feature type="transmembrane region" description="Helical" evidence="6">
    <location>
        <begin position="137"/>
        <end position="153"/>
    </location>
</feature>
<evidence type="ECO:0000256" key="3">
    <source>
        <dbReference type="ARBA" id="ARBA00022692"/>
    </source>
</evidence>
<dbReference type="InterPro" id="IPR007770">
    <property type="entry name" value="DMP"/>
</dbReference>
<dbReference type="Pfam" id="PF05078">
    <property type="entry name" value="DUF679"/>
    <property type="match status" value="1"/>
</dbReference>
<reference evidence="7" key="1">
    <citation type="journal article" date="2017" name="Nature">
        <title>The genome of Chenopodium quinoa.</title>
        <authorList>
            <person name="Jarvis D.E."/>
            <person name="Ho Y.S."/>
            <person name="Lightfoot D.J."/>
            <person name="Schmoeckel S.M."/>
            <person name="Li B."/>
            <person name="Borm T.J.A."/>
            <person name="Ohyanagi H."/>
            <person name="Mineta K."/>
            <person name="Michell C.T."/>
            <person name="Saber N."/>
            <person name="Kharbatia N.M."/>
            <person name="Rupper R.R."/>
            <person name="Sharp A.R."/>
            <person name="Dally N."/>
            <person name="Boughton B.A."/>
            <person name="Woo Y.H."/>
            <person name="Gao G."/>
            <person name="Schijlen E.G.W.M."/>
            <person name="Guo X."/>
            <person name="Momin A.A."/>
            <person name="Negrao S."/>
            <person name="Al-Babili S."/>
            <person name="Gehring C."/>
            <person name="Roessner U."/>
            <person name="Jung C."/>
            <person name="Murphy K."/>
            <person name="Arold S.T."/>
            <person name="Gojobori T."/>
            <person name="van der Linden C.G."/>
            <person name="van Loo E.N."/>
            <person name="Jellen E.N."/>
            <person name="Maughan P.J."/>
            <person name="Tester M."/>
        </authorList>
    </citation>
    <scope>NUCLEOTIDE SEQUENCE [LARGE SCALE GENOMIC DNA]</scope>
    <source>
        <strain evidence="7">cv. PI 614886</strain>
    </source>
</reference>
<feature type="transmembrane region" description="Helical" evidence="6">
    <location>
        <begin position="44"/>
        <end position="63"/>
    </location>
</feature>
<accession>A0A803L068</accession>
<proteinExistence type="inferred from homology"/>
<reference evidence="7" key="2">
    <citation type="submission" date="2021-03" db="UniProtKB">
        <authorList>
            <consortium name="EnsemblPlants"/>
        </authorList>
    </citation>
    <scope>IDENTIFICATION</scope>
</reference>
<name>A0A803L068_CHEQI</name>
<dbReference type="Proteomes" id="UP000596660">
    <property type="component" value="Unplaced"/>
</dbReference>
<dbReference type="PANTHER" id="PTHR31621">
    <property type="entry name" value="PROTEIN DMP3"/>
    <property type="match status" value="1"/>
</dbReference>
<evidence type="ECO:0000256" key="1">
    <source>
        <dbReference type="ARBA" id="ARBA00004141"/>
    </source>
</evidence>